<dbReference type="InterPro" id="IPR006158">
    <property type="entry name" value="Cobalamin-bd"/>
</dbReference>
<dbReference type="SUPFAM" id="SSF47644">
    <property type="entry name" value="Methionine synthase domain"/>
    <property type="match status" value="1"/>
</dbReference>
<organism evidence="6 7">
    <name type="scientific">Candidatus Borkfalkia ceftriaxoniphila</name>
    <dbReference type="NCBI Taxonomy" id="2508949"/>
    <lineage>
        <taxon>Bacteria</taxon>
        <taxon>Bacillati</taxon>
        <taxon>Bacillota</taxon>
        <taxon>Clostridia</taxon>
        <taxon>Christensenellales</taxon>
        <taxon>Christensenellaceae</taxon>
        <taxon>Candidatus Borkfalkia</taxon>
    </lineage>
</organism>
<dbReference type="PANTHER" id="PTHR45833">
    <property type="entry name" value="METHIONINE SYNTHASE"/>
    <property type="match status" value="1"/>
</dbReference>
<dbReference type="PROSITE" id="PS51337">
    <property type="entry name" value="B12_BINDING_NTER"/>
    <property type="match status" value="1"/>
</dbReference>
<evidence type="ECO:0000256" key="3">
    <source>
        <dbReference type="ARBA" id="ARBA00023285"/>
    </source>
</evidence>
<keyword evidence="2" id="KW-0479">Metal-binding</keyword>
<proteinExistence type="inferred from homology"/>
<gene>
    <name evidence="6" type="ORF">ESZ91_02855</name>
</gene>
<dbReference type="Pfam" id="PF02607">
    <property type="entry name" value="B12-binding_2"/>
    <property type="match status" value="1"/>
</dbReference>
<dbReference type="SUPFAM" id="SSF52242">
    <property type="entry name" value="Cobalamin (vitamin B12)-binding domain"/>
    <property type="match status" value="1"/>
</dbReference>
<dbReference type="GO" id="GO:0050667">
    <property type="term" value="P:homocysteine metabolic process"/>
    <property type="evidence" value="ECO:0007669"/>
    <property type="project" value="TreeGrafter"/>
</dbReference>
<feature type="domain" description="B12-binding N-terminal" evidence="5">
    <location>
        <begin position="1"/>
        <end position="88"/>
    </location>
</feature>
<dbReference type="Pfam" id="PF02310">
    <property type="entry name" value="B12-binding"/>
    <property type="match status" value="1"/>
</dbReference>
<comment type="similarity">
    <text evidence="1">Belongs to the methylamine corrinoid protein family.</text>
</comment>
<dbReference type="GO" id="GO:0008705">
    <property type="term" value="F:methionine synthase activity"/>
    <property type="evidence" value="ECO:0007669"/>
    <property type="project" value="TreeGrafter"/>
</dbReference>
<sequence length="210" mass="22198">MARFEEMSTLLQRGKAKDLAALVTEELANGVTPKDILTQGLIVGMGIIGEKFKNNEVFVPEVLIAARAMNAALTVLKPALAETGVEPVGTAVICTVKGDLHDIGKNLVKMMIEGTGLRVIDLGVDCDAEKVVQAVKDNNADIVCLSSLLTTTMMYQKDVIEALKAAGIRDKVKVMVGGAPVTQAFADEIGADAYTPDAASAAEKARSYFD</sequence>
<evidence type="ECO:0000259" key="5">
    <source>
        <dbReference type="PROSITE" id="PS51337"/>
    </source>
</evidence>
<dbReference type="OrthoDB" id="9803687at2"/>
<reference evidence="6 7" key="1">
    <citation type="journal article" date="2019" name="Gut">
        <title>Antibiotics-induced monodominance of a novel gut bacterial order.</title>
        <authorList>
            <person name="Hildebrand F."/>
            <person name="Moitinho-Silva L."/>
            <person name="Blasche S."/>
            <person name="Jahn M.T."/>
            <person name="Gossmann T.I."/>
            <person name="Heuerta-Cepas J."/>
            <person name="Hercog R."/>
            <person name="Luetge M."/>
            <person name="Bahram M."/>
            <person name="Pryszlak A."/>
            <person name="Alves R.J."/>
            <person name="Waszak S.M."/>
            <person name="Zhu A."/>
            <person name="Ye L."/>
            <person name="Costea P.I."/>
            <person name="Aalvink S."/>
            <person name="Belzer C."/>
            <person name="Forslund S.K."/>
            <person name="Sunagawa S."/>
            <person name="Hentschel U."/>
            <person name="Merten C."/>
            <person name="Patil K.R."/>
            <person name="Benes V."/>
            <person name="Bork P."/>
        </authorList>
    </citation>
    <scope>NUCLEOTIDE SEQUENCE [LARGE SCALE GENOMIC DNA]</scope>
    <source>
        <strain evidence="6 7">HDS1380</strain>
    </source>
</reference>
<dbReference type="SMART" id="SM01018">
    <property type="entry name" value="B12-binding_2"/>
    <property type="match status" value="1"/>
</dbReference>
<name>A0A4Q2K9Q5_9FIRM</name>
<dbReference type="AlphaFoldDB" id="A0A4Q2K9Q5"/>
<accession>A0A4Q2K9Q5</accession>
<dbReference type="InterPro" id="IPR050554">
    <property type="entry name" value="Met_Synthase/Corrinoid"/>
</dbReference>
<feature type="domain" description="B12-binding" evidence="4">
    <location>
        <begin position="88"/>
        <end position="210"/>
    </location>
</feature>
<keyword evidence="3" id="KW-0170">Cobalt</keyword>
<dbReference type="GO" id="GO:0046653">
    <property type="term" value="P:tetrahydrofolate metabolic process"/>
    <property type="evidence" value="ECO:0007669"/>
    <property type="project" value="TreeGrafter"/>
</dbReference>
<dbReference type="InterPro" id="IPR036594">
    <property type="entry name" value="Meth_synthase_dom"/>
</dbReference>
<dbReference type="FunFam" id="3.40.50.280:FF:000003">
    <property type="entry name" value="Dimethylamine methyltransferase corrinoid protein"/>
    <property type="match status" value="1"/>
</dbReference>
<evidence type="ECO:0000256" key="1">
    <source>
        <dbReference type="ARBA" id="ARBA00010854"/>
    </source>
</evidence>
<dbReference type="GO" id="GO:0046872">
    <property type="term" value="F:metal ion binding"/>
    <property type="evidence" value="ECO:0007669"/>
    <property type="project" value="UniProtKB-KW"/>
</dbReference>
<comment type="caution">
    <text evidence="6">The sequence shown here is derived from an EMBL/GenBank/DDBJ whole genome shotgun (WGS) entry which is preliminary data.</text>
</comment>
<dbReference type="InterPro" id="IPR003759">
    <property type="entry name" value="Cbl-bd_cap"/>
</dbReference>
<dbReference type="EMBL" id="SDOZ01000002">
    <property type="protein sequence ID" value="RXZ61344.1"/>
    <property type="molecule type" value="Genomic_DNA"/>
</dbReference>
<dbReference type="PANTHER" id="PTHR45833:SF1">
    <property type="entry name" value="METHIONINE SYNTHASE"/>
    <property type="match status" value="1"/>
</dbReference>
<protein>
    <submittedName>
        <fullName evidence="6">Cobalamin-binding protein</fullName>
    </submittedName>
</protein>
<evidence type="ECO:0000313" key="6">
    <source>
        <dbReference type="EMBL" id="RXZ61344.1"/>
    </source>
</evidence>
<dbReference type="Gene3D" id="1.10.1240.10">
    <property type="entry name" value="Methionine synthase domain"/>
    <property type="match status" value="1"/>
</dbReference>
<evidence type="ECO:0000259" key="4">
    <source>
        <dbReference type="PROSITE" id="PS51332"/>
    </source>
</evidence>
<dbReference type="RefSeq" id="WP_129223941.1">
    <property type="nucleotide sequence ID" value="NZ_SDOZ01000002.1"/>
</dbReference>
<dbReference type="GO" id="GO:0031419">
    <property type="term" value="F:cobalamin binding"/>
    <property type="evidence" value="ECO:0007669"/>
    <property type="project" value="InterPro"/>
</dbReference>
<keyword evidence="7" id="KW-1185">Reference proteome</keyword>
<dbReference type="Gene3D" id="3.40.50.280">
    <property type="entry name" value="Cobalamin-binding domain"/>
    <property type="match status" value="1"/>
</dbReference>
<dbReference type="GO" id="GO:0005829">
    <property type="term" value="C:cytosol"/>
    <property type="evidence" value="ECO:0007669"/>
    <property type="project" value="TreeGrafter"/>
</dbReference>
<dbReference type="Proteomes" id="UP000291269">
    <property type="component" value="Unassembled WGS sequence"/>
</dbReference>
<evidence type="ECO:0000256" key="2">
    <source>
        <dbReference type="ARBA" id="ARBA00022723"/>
    </source>
</evidence>
<evidence type="ECO:0000313" key="7">
    <source>
        <dbReference type="Proteomes" id="UP000291269"/>
    </source>
</evidence>
<dbReference type="InterPro" id="IPR036724">
    <property type="entry name" value="Cobalamin-bd_sf"/>
</dbReference>
<dbReference type="CDD" id="cd02070">
    <property type="entry name" value="corrinoid_protein_B12-BD"/>
    <property type="match status" value="1"/>
</dbReference>
<dbReference type="PROSITE" id="PS51332">
    <property type="entry name" value="B12_BINDING"/>
    <property type="match status" value="1"/>
</dbReference>